<comment type="caution">
    <text evidence="2">The sequence shown here is derived from an EMBL/GenBank/DDBJ whole genome shotgun (WGS) entry which is preliminary data.</text>
</comment>
<dbReference type="SUPFAM" id="SSF51735">
    <property type="entry name" value="NAD(P)-binding Rossmann-fold domains"/>
    <property type="match status" value="1"/>
</dbReference>
<gene>
    <name evidence="2" type="ORF">O6P43_008754</name>
</gene>
<dbReference type="AlphaFoldDB" id="A0AAD7M6D4"/>
<keyword evidence="3" id="KW-1185">Reference proteome</keyword>
<dbReference type="KEGG" id="qsa:O6P43_008754"/>
<keyword evidence="1" id="KW-1133">Transmembrane helix</keyword>
<evidence type="ECO:0000313" key="2">
    <source>
        <dbReference type="EMBL" id="KAJ7970593.1"/>
    </source>
</evidence>
<feature type="transmembrane region" description="Helical" evidence="1">
    <location>
        <begin position="21"/>
        <end position="42"/>
    </location>
</feature>
<keyword evidence="1" id="KW-0812">Transmembrane</keyword>
<proteinExistence type="predicted"/>
<dbReference type="Gene3D" id="3.40.50.720">
    <property type="entry name" value="NAD(P)-binding Rossmann-like Domain"/>
    <property type="match status" value="1"/>
</dbReference>
<dbReference type="InterPro" id="IPR036291">
    <property type="entry name" value="NAD(P)-bd_dom_sf"/>
</dbReference>
<organism evidence="2 3">
    <name type="scientific">Quillaja saponaria</name>
    <name type="common">Soap bark tree</name>
    <dbReference type="NCBI Taxonomy" id="32244"/>
    <lineage>
        <taxon>Eukaryota</taxon>
        <taxon>Viridiplantae</taxon>
        <taxon>Streptophyta</taxon>
        <taxon>Embryophyta</taxon>
        <taxon>Tracheophyta</taxon>
        <taxon>Spermatophyta</taxon>
        <taxon>Magnoliopsida</taxon>
        <taxon>eudicotyledons</taxon>
        <taxon>Gunneridae</taxon>
        <taxon>Pentapetalae</taxon>
        <taxon>rosids</taxon>
        <taxon>fabids</taxon>
        <taxon>Fabales</taxon>
        <taxon>Quillajaceae</taxon>
        <taxon>Quillaja</taxon>
    </lineage>
</organism>
<dbReference type="Proteomes" id="UP001163823">
    <property type="component" value="Chromosome 4"/>
</dbReference>
<evidence type="ECO:0000256" key="1">
    <source>
        <dbReference type="SAM" id="Phobius"/>
    </source>
</evidence>
<name>A0AAD7M6D4_QUISA</name>
<protein>
    <submittedName>
        <fullName evidence="2">Oxidoreductase family NAD-binding rossmann fold protein</fullName>
    </submittedName>
</protein>
<keyword evidence="1" id="KW-0472">Membrane</keyword>
<accession>A0AAD7M6D4</accession>
<sequence>MYSGQSWLPRRSICFWRNKRLLMWLSTFPFPQASMYIGQSWLPRRRSICFLEKPTALDLAELDQILEACESKGVQFMDGKHPRTWMLLVHLETWLGTALESTK</sequence>
<dbReference type="EMBL" id="JARAOO010000004">
    <property type="protein sequence ID" value="KAJ7970593.1"/>
    <property type="molecule type" value="Genomic_DNA"/>
</dbReference>
<evidence type="ECO:0000313" key="3">
    <source>
        <dbReference type="Proteomes" id="UP001163823"/>
    </source>
</evidence>
<reference evidence="2" key="1">
    <citation type="journal article" date="2023" name="Science">
        <title>Elucidation of the pathway for biosynthesis of saponin adjuvants from the soapbark tree.</title>
        <authorList>
            <person name="Reed J."/>
            <person name="Orme A."/>
            <person name="El-Demerdash A."/>
            <person name="Owen C."/>
            <person name="Martin L.B.B."/>
            <person name="Misra R.C."/>
            <person name="Kikuchi S."/>
            <person name="Rejzek M."/>
            <person name="Martin A.C."/>
            <person name="Harkess A."/>
            <person name="Leebens-Mack J."/>
            <person name="Louveau T."/>
            <person name="Stephenson M.J."/>
            <person name="Osbourn A."/>
        </authorList>
    </citation>
    <scope>NUCLEOTIDE SEQUENCE</scope>
    <source>
        <strain evidence="2">S10</strain>
    </source>
</reference>